<accession>A0A084JJP1</accession>
<keyword evidence="1" id="KW-1133">Transmembrane helix</keyword>
<dbReference type="STRING" id="29354.IO98_17180"/>
<evidence type="ECO:0000313" key="2">
    <source>
        <dbReference type="EMBL" id="KEZ89175.1"/>
    </source>
</evidence>
<name>A0A084JJP1_9FIRM</name>
<feature type="transmembrane region" description="Helical" evidence="1">
    <location>
        <begin position="27"/>
        <end position="45"/>
    </location>
</feature>
<comment type="caution">
    <text evidence="2">The sequence shown here is derived from an EMBL/GenBank/DDBJ whole genome shotgun (WGS) entry which is preliminary data.</text>
</comment>
<keyword evidence="3" id="KW-1185">Reference proteome</keyword>
<proteinExistence type="predicted"/>
<gene>
    <name evidence="2" type="ORF">IO98_17180</name>
</gene>
<dbReference type="AlphaFoldDB" id="A0A084JJP1"/>
<evidence type="ECO:0000313" key="3">
    <source>
        <dbReference type="Proteomes" id="UP000028525"/>
    </source>
</evidence>
<reference evidence="2 3" key="1">
    <citation type="submission" date="2014-07" db="EMBL/GenBank/DDBJ databases">
        <title>Draft genome of Clostridium celerecrescens 152B isolated from sediments associated with methane hydrate from Krishna Godavari basin.</title>
        <authorList>
            <person name="Honkalas V.S."/>
            <person name="Dabir A.P."/>
            <person name="Arora P."/>
            <person name="Dhakephalkar P.K."/>
        </authorList>
    </citation>
    <scope>NUCLEOTIDE SEQUENCE [LARGE SCALE GENOMIC DNA]</scope>
    <source>
        <strain evidence="2 3">152B</strain>
    </source>
</reference>
<protein>
    <submittedName>
        <fullName evidence="2">Uncharacterized protein</fullName>
    </submittedName>
</protein>
<dbReference type="EMBL" id="JPME01000020">
    <property type="protein sequence ID" value="KEZ89175.1"/>
    <property type="molecule type" value="Genomic_DNA"/>
</dbReference>
<keyword evidence="1" id="KW-0472">Membrane</keyword>
<evidence type="ECO:0000256" key="1">
    <source>
        <dbReference type="SAM" id="Phobius"/>
    </source>
</evidence>
<dbReference type="Proteomes" id="UP000028525">
    <property type="component" value="Unassembled WGS sequence"/>
</dbReference>
<sequence length="64" mass="7376">MGNSISYLNLKGLTADGPFSLEENKDLLTPSLHLMFLIVTLRTIVMTDVQNVKDYFHMDYIRIK</sequence>
<keyword evidence="1" id="KW-0812">Transmembrane</keyword>
<organism evidence="2 3">
    <name type="scientific">Lacrimispora celerecrescens</name>
    <dbReference type="NCBI Taxonomy" id="29354"/>
    <lineage>
        <taxon>Bacteria</taxon>
        <taxon>Bacillati</taxon>
        <taxon>Bacillota</taxon>
        <taxon>Clostridia</taxon>
        <taxon>Lachnospirales</taxon>
        <taxon>Lachnospiraceae</taxon>
        <taxon>Lacrimispora</taxon>
    </lineage>
</organism>